<feature type="region of interest" description="Disordered" evidence="1">
    <location>
        <begin position="443"/>
        <end position="480"/>
    </location>
</feature>
<feature type="region of interest" description="Disordered" evidence="1">
    <location>
        <begin position="1062"/>
        <end position="1439"/>
    </location>
</feature>
<feature type="compositionally biased region" description="Basic residues" evidence="1">
    <location>
        <begin position="1277"/>
        <end position="1286"/>
    </location>
</feature>
<feature type="compositionally biased region" description="Polar residues" evidence="1">
    <location>
        <begin position="1312"/>
        <end position="1331"/>
    </location>
</feature>
<reference evidence="2" key="1">
    <citation type="journal article" date="2020" name="Stud. Mycol.">
        <title>101 Dothideomycetes genomes: a test case for predicting lifestyles and emergence of pathogens.</title>
        <authorList>
            <person name="Haridas S."/>
            <person name="Albert R."/>
            <person name="Binder M."/>
            <person name="Bloem J."/>
            <person name="Labutti K."/>
            <person name="Salamov A."/>
            <person name="Andreopoulos B."/>
            <person name="Baker S."/>
            <person name="Barry K."/>
            <person name="Bills G."/>
            <person name="Bluhm B."/>
            <person name="Cannon C."/>
            <person name="Castanera R."/>
            <person name="Culley D."/>
            <person name="Daum C."/>
            <person name="Ezra D."/>
            <person name="Gonzalez J."/>
            <person name="Henrissat B."/>
            <person name="Kuo A."/>
            <person name="Liang C."/>
            <person name="Lipzen A."/>
            <person name="Lutzoni F."/>
            <person name="Magnuson J."/>
            <person name="Mondo S."/>
            <person name="Nolan M."/>
            <person name="Ohm R."/>
            <person name="Pangilinan J."/>
            <person name="Park H.-J."/>
            <person name="Ramirez L."/>
            <person name="Alfaro M."/>
            <person name="Sun H."/>
            <person name="Tritt A."/>
            <person name="Yoshinaga Y."/>
            <person name="Zwiers L.-H."/>
            <person name="Turgeon B."/>
            <person name="Goodwin S."/>
            <person name="Spatafora J."/>
            <person name="Crous P."/>
            <person name="Grigoriev I."/>
        </authorList>
    </citation>
    <scope>NUCLEOTIDE SEQUENCE</scope>
    <source>
        <strain evidence="2">CBS 113389</strain>
    </source>
</reference>
<feature type="region of interest" description="Disordered" evidence="1">
    <location>
        <begin position="1003"/>
        <end position="1026"/>
    </location>
</feature>
<feature type="compositionally biased region" description="Basic and acidic residues" evidence="1">
    <location>
        <begin position="278"/>
        <end position="287"/>
    </location>
</feature>
<feature type="compositionally biased region" description="Basic and acidic residues" evidence="1">
    <location>
        <begin position="243"/>
        <end position="253"/>
    </location>
</feature>
<gene>
    <name evidence="2" type="ORF">BDY17DRAFT_309087</name>
</gene>
<feature type="region of interest" description="Disordered" evidence="1">
    <location>
        <begin position="591"/>
        <end position="884"/>
    </location>
</feature>
<feature type="compositionally biased region" description="Polar residues" evidence="1">
    <location>
        <begin position="662"/>
        <end position="677"/>
    </location>
</feature>
<dbReference type="RefSeq" id="XP_033592357.1">
    <property type="nucleotide sequence ID" value="XM_033735282.1"/>
</dbReference>
<feature type="compositionally biased region" description="Polar residues" evidence="1">
    <location>
        <begin position="740"/>
        <end position="749"/>
    </location>
</feature>
<proteinExistence type="predicted"/>
<feature type="compositionally biased region" description="Acidic residues" evidence="1">
    <location>
        <begin position="1424"/>
        <end position="1439"/>
    </location>
</feature>
<dbReference type="GeneID" id="54476284"/>
<keyword evidence="3" id="KW-1185">Reference proteome</keyword>
<feature type="compositionally biased region" description="Acidic residues" evidence="1">
    <location>
        <begin position="632"/>
        <end position="650"/>
    </location>
</feature>
<evidence type="ECO:0008006" key="4">
    <source>
        <dbReference type="Google" id="ProtNLM"/>
    </source>
</evidence>
<dbReference type="EMBL" id="MU001633">
    <property type="protein sequence ID" value="KAF2485788.1"/>
    <property type="molecule type" value="Genomic_DNA"/>
</dbReference>
<evidence type="ECO:0000313" key="2">
    <source>
        <dbReference type="EMBL" id="KAF2485788.1"/>
    </source>
</evidence>
<feature type="compositionally biased region" description="Basic and acidic residues" evidence="1">
    <location>
        <begin position="1161"/>
        <end position="1173"/>
    </location>
</feature>
<feature type="compositionally biased region" description="Polar residues" evidence="1">
    <location>
        <begin position="693"/>
        <end position="707"/>
    </location>
</feature>
<feature type="compositionally biased region" description="Acidic residues" evidence="1">
    <location>
        <begin position="1007"/>
        <end position="1025"/>
    </location>
</feature>
<feature type="compositionally biased region" description="Low complexity" evidence="1">
    <location>
        <begin position="228"/>
        <end position="240"/>
    </location>
</feature>
<sequence length="1439" mass="157992">MAATAIPFIVKFMPPAPAPTRPSLLTPDAPERALLMAFDASDTFSKVWKDIQKSYDGAYPADERARTSFARLQSPIGVDIILSWTVGALFQPSQTLQERTLYMQLVAVDHQSSIAPGSALQPLGYKKRSFADLTPATQQAVKRRKLEESRYGQPLDTLDADTPVISREEEVVGGAVEGQANGTGQQVDKDGFKIPAKIQKRQAPPSQRQKAPTNPSPALAALRERTAADAAATKLAKQAASRTDIESPRDPNGSHDGSPARSSDVVAKSKAIPTPGLSEDHTVKDGATKSAARRQVVAAPPSRSALRQNTLPFESAKSISVEDPIEDEDDEEEDEEEDEEAAKPRTTTAITPQPGSKPRPSTSNAAVSSDAASTSNLQPNDESALLRSPSDSPPPTRKGLWTAEEDKILLRGVRRGYSGKQLTQMRGLYRTSDGIKHRRQKLMEKYPGGIIPPTDEYYEGETPRKDSNASRDSRSVSTASAWTAQDVSTVKSAMAQGLLTSEIQQMHFPDRSEESVRKKAAAVRDYVFRGEEGKDTFPKDKIRLPGWNTEHDLRLRRVFNEGGMTAQQARKQYFASFSVEVVKKKMDAYEKQMAKSGHKRLSTNVSSQLSPSAGRERPSRSAESREKSVQDSEAEAEAEESSASSEDEELPLGPSPRVVVTYSKQQSALRAQANAATNKRKGKDRAGLAPSSAAESTPRVPSSSQDLKQTEEASTASSEEGSDDSDEEDEEDEEDGDDQPVQQDQVADSEQNDERSEDEATSSEDDESEPDLEKLERQLQSQVETEAEAVEPEHPDEIPMDVNPQGAALDSPVTSKSASSSKSGSSGRLRSVNGAATRYTQRVANKMREFRQGRDSPTHSRPSPTKPGQHATSGSQYQSLTKPESIGEVEPWIPFEDRPQNAKGEINVGRRHHPFYMKSNHPWVQSEDELWREARRLAKPEWSEDMYRYIRDNNLILMRVSAGDSQDVDRLRRKMLHERKIRRKKMGLLPLWSLRRGRKLLGTAQVDGEDEHDSEYEPEEEEDDRADYQGMLKEQFREKADSDVEMDDGLQVDDVDNNRAIEEVQDGDSDNNIDATTKQANGEDAETESDTELPTVPPNAPLEEVTAPTDAELQQLDHSDEEGVVYDGNESFVFQRRQPHMKRSNARPNLPTPSSSVRPSARPDKMQSKKAGTEQKSTPSRQVENGVENGEVHKAAKSKKPKRRHSKKDATEHPSSTAPDAGKQDDRTAMPPPPSIPQREPDLTLQRQDSISSSILTSEPSSTSHGISADGSQVSRRGSRRRKKSEGKRQSLADVFPPAQVGGDHVMISATPEDQQSSSVMSHDQSASSQLPGADTQEVHDSIDARTLTPANSPSKKDATLPRSAPNGSLKPEDEAPQSTAGSDGTRKSGGLLNWGWFRKHAHIPPAPKQQNSGGLQPVVMPYQDDDDDEDAGSSDDDD</sequence>
<evidence type="ECO:0000313" key="3">
    <source>
        <dbReference type="Proteomes" id="UP000799767"/>
    </source>
</evidence>
<organism evidence="2 3">
    <name type="scientific">Neohortaea acidophila</name>
    <dbReference type="NCBI Taxonomy" id="245834"/>
    <lineage>
        <taxon>Eukaryota</taxon>
        <taxon>Fungi</taxon>
        <taxon>Dikarya</taxon>
        <taxon>Ascomycota</taxon>
        <taxon>Pezizomycotina</taxon>
        <taxon>Dothideomycetes</taxon>
        <taxon>Dothideomycetidae</taxon>
        <taxon>Mycosphaerellales</taxon>
        <taxon>Teratosphaeriaceae</taxon>
        <taxon>Neohortaea</taxon>
    </lineage>
</organism>
<feature type="compositionally biased region" description="Low complexity" evidence="1">
    <location>
        <begin position="1250"/>
        <end position="1264"/>
    </location>
</feature>
<feature type="compositionally biased region" description="Low complexity" evidence="1">
    <location>
        <begin position="815"/>
        <end position="831"/>
    </location>
</feature>
<feature type="compositionally biased region" description="Acidic residues" evidence="1">
    <location>
        <begin position="720"/>
        <end position="738"/>
    </location>
</feature>
<feature type="compositionally biased region" description="Basic and acidic residues" evidence="1">
    <location>
        <begin position="461"/>
        <end position="474"/>
    </location>
</feature>
<feature type="compositionally biased region" description="Basic and acidic residues" evidence="1">
    <location>
        <begin position="614"/>
        <end position="630"/>
    </location>
</feature>
<accession>A0A6A6PZZ6</accession>
<feature type="compositionally biased region" description="Acidic residues" evidence="1">
    <location>
        <begin position="323"/>
        <end position="340"/>
    </location>
</feature>
<feature type="compositionally biased region" description="Polar residues" evidence="1">
    <location>
        <begin position="345"/>
        <end position="381"/>
    </location>
</feature>
<feature type="compositionally biased region" description="Basic residues" evidence="1">
    <location>
        <begin position="1195"/>
        <end position="1207"/>
    </location>
</feature>
<feature type="compositionally biased region" description="Basic and acidic residues" evidence="1">
    <location>
        <begin position="846"/>
        <end position="858"/>
    </location>
</feature>
<feature type="compositionally biased region" description="Acidic residues" evidence="1">
    <location>
        <begin position="755"/>
        <end position="770"/>
    </location>
</feature>
<protein>
    <recommendedName>
        <fullName evidence="4">Myb-like domain-containing protein</fullName>
    </recommendedName>
</protein>
<feature type="compositionally biased region" description="Polar residues" evidence="1">
    <location>
        <begin position="870"/>
        <end position="882"/>
    </location>
</feature>
<name>A0A6A6PZZ6_9PEZI</name>
<feature type="compositionally biased region" description="Polar residues" evidence="1">
    <location>
        <begin position="1174"/>
        <end position="1183"/>
    </location>
</feature>
<dbReference type="Proteomes" id="UP000799767">
    <property type="component" value="Unassembled WGS sequence"/>
</dbReference>
<evidence type="ECO:0000256" key="1">
    <source>
        <dbReference type="SAM" id="MobiDB-lite"/>
    </source>
</evidence>
<feature type="region of interest" description="Disordered" evidence="1">
    <location>
        <begin position="227"/>
        <end position="405"/>
    </location>
</feature>